<keyword evidence="4 6" id="KW-0808">Transferase</keyword>
<evidence type="ECO:0000256" key="5">
    <source>
        <dbReference type="ARBA" id="ARBA00022975"/>
    </source>
</evidence>
<dbReference type="CDD" id="cd06223">
    <property type="entry name" value="PRTases_typeI"/>
    <property type="match status" value="1"/>
</dbReference>
<comment type="function">
    <text evidence="6">Catalyzes the transfer of a ribosyl phosphate group from 5-phosphoribose 1-diphosphate to orotate, leading to the formation of orotidine monophosphate (OMP).</text>
</comment>
<protein>
    <recommendedName>
        <fullName evidence="2 6">Orotate phosphoribosyltransferase</fullName>
        <shortName evidence="6">OPRT</shortName>
        <shortName evidence="6">OPRTase</shortName>
        <ecNumber evidence="2 6">2.4.2.10</ecNumber>
    </recommendedName>
</protein>
<keyword evidence="5 6" id="KW-0665">Pyrimidine biosynthesis</keyword>
<feature type="binding site" description="in other chain" evidence="6">
    <location>
        <begin position="120"/>
        <end position="128"/>
    </location>
    <ligand>
        <name>5-phospho-alpha-D-ribose 1-diphosphate</name>
        <dbReference type="ChEBI" id="CHEBI:58017"/>
        <note>ligand shared between dimeric partners</note>
    </ligand>
</feature>
<comment type="catalytic activity">
    <reaction evidence="6">
        <text>orotidine 5'-phosphate + diphosphate = orotate + 5-phospho-alpha-D-ribose 1-diphosphate</text>
        <dbReference type="Rhea" id="RHEA:10380"/>
        <dbReference type="ChEBI" id="CHEBI:30839"/>
        <dbReference type="ChEBI" id="CHEBI:33019"/>
        <dbReference type="ChEBI" id="CHEBI:57538"/>
        <dbReference type="ChEBI" id="CHEBI:58017"/>
        <dbReference type="EC" id="2.4.2.10"/>
    </reaction>
</comment>
<dbReference type="Proteomes" id="UP001597520">
    <property type="component" value="Unassembled WGS sequence"/>
</dbReference>
<comment type="caution">
    <text evidence="6">Lacks conserved residue(s) required for the propagation of feature annotation.</text>
</comment>
<evidence type="ECO:0000259" key="8">
    <source>
        <dbReference type="Pfam" id="PF00156"/>
    </source>
</evidence>
<comment type="pathway">
    <text evidence="1 6">Pyrimidine metabolism; UMP biosynthesis via de novo pathway; UMP from orotate: step 1/2.</text>
</comment>
<evidence type="ECO:0000256" key="2">
    <source>
        <dbReference type="ARBA" id="ARBA00011971"/>
    </source>
</evidence>
<evidence type="ECO:0000313" key="9">
    <source>
        <dbReference type="EMBL" id="MFD2704865.1"/>
    </source>
</evidence>
<comment type="cofactor">
    <cofactor evidence="6">
        <name>Mg(2+)</name>
        <dbReference type="ChEBI" id="CHEBI:18420"/>
    </cofactor>
</comment>
<evidence type="ECO:0000313" key="10">
    <source>
        <dbReference type="Proteomes" id="UP001597520"/>
    </source>
</evidence>
<feature type="domain" description="Phosphoribosyltransferase" evidence="8">
    <location>
        <begin position="48"/>
        <end position="163"/>
    </location>
</feature>
<comment type="subunit">
    <text evidence="6">Homodimer.</text>
</comment>
<dbReference type="InterPro" id="IPR000836">
    <property type="entry name" value="PRTase_dom"/>
</dbReference>
<feature type="binding site" evidence="6">
    <location>
        <position position="124"/>
    </location>
    <ligand>
        <name>orotate</name>
        <dbReference type="ChEBI" id="CHEBI:30839"/>
    </ligand>
</feature>
<dbReference type="Pfam" id="PF00156">
    <property type="entry name" value="Pribosyltran"/>
    <property type="match status" value="1"/>
</dbReference>
<comment type="similarity">
    <text evidence="6">Belongs to the purine/pyrimidine phosphoribosyltransferase family. PyrE subfamily.</text>
</comment>
<keyword evidence="3 6" id="KW-0328">Glycosyltransferase</keyword>
<organism evidence="9 10">
    <name type="scientific">Salibacterium lacus</name>
    <dbReference type="NCBI Taxonomy" id="1898109"/>
    <lineage>
        <taxon>Bacteria</taxon>
        <taxon>Bacillati</taxon>
        <taxon>Bacillota</taxon>
        <taxon>Bacilli</taxon>
        <taxon>Bacillales</taxon>
        <taxon>Bacillaceae</taxon>
    </lineage>
</organism>
<dbReference type="RefSeq" id="WP_380712132.1">
    <property type="nucleotide sequence ID" value="NZ_JBHUML010000002.1"/>
</dbReference>
<dbReference type="PANTHER" id="PTHR19278:SF9">
    <property type="entry name" value="URIDINE 5'-MONOPHOSPHATE SYNTHASE"/>
    <property type="match status" value="1"/>
</dbReference>
<keyword evidence="10" id="KW-1185">Reference proteome</keyword>
<evidence type="ECO:0000256" key="3">
    <source>
        <dbReference type="ARBA" id="ARBA00022676"/>
    </source>
</evidence>
<dbReference type="HAMAP" id="MF_01208">
    <property type="entry name" value="PyrE"/>
    <property type="match status" value="1"/>
</dbReference>
<accession>A0ABW5SZG3</accession>
<evidence type="ECO:0000256" key="7">
    <source>
        <dbReference type="SAM" id="MobiDB-lite"/>
    </source>
</evidence>
<dbReference type="InterPro" id="IPR023031">
    <property type="entry name" value="OPRT"/>
</dbReference>
<dbReference type="EC" id="2.4.2.10" evidence="2 6"/>
<evidence type="ECO:0000256" key="4">
    <source>
        <dbReference type="ARBA" id="ARBA00022679"/>
    </source>
</evidence>
<feature type="binding site" evidence="6">
    <location>
        <position position="98"/>
    </location>
    <ligand>
        <name>5-phospho-alpha-D-ribose 1-diphosphate</name>
        <dbReference type="ChEBI" id="CHEBI:58017"/>
        <note>ligand shared between dimeric partners</note>
    </ligand>
</feature>
<feature type="region of interest" description="Disordered" evidence="7">
    <location>
        <begin position="197"/>
        <end position="216"/>
    </location>
</feature>
<dbReference type="NCBIfam" id="TIGR00336">
    <property type="entry name" value="pyrE"/>
    <property type="match status" value="1"/>
</dbReference>
<comment type="caution">
    <text evidence="9">The sequence shown here is derived from an EMBL/GenBank/DDBJ whole genome shotgun (WGS) entry which is preliminary data.</text>
</comment>
<dbReference type="InterPro" id="IPR004467">
    <property type="entry name" value="Or_phspho_trans_dom"/>
</dbReference>
<gene>
    <name evidence="6 9" type="primary">pyrE</name>
    <name evidence="9" type="ORF">ACFSUB_05245</name>
</gene>
<feature type="binding site" evidence="6">
    <location>
        <position position="94"/>
    </location>
    <ligand>
        <name>5-phospho-alpha-D-ribose 1-diphosphate</name>
        <dbReference type="ChEBI" id="CHEBI:58017"/>
        <note>ligand shared between dimeric partners</note>
    </ligand>
</feature>
<dbReference type="PANTHER" id="PTHR19278">
    <property type="entry name" value="OROTATE PHOSPHORIBOSYLTRANSFERASE"/>
    <property type="match status" value="1"/>
</dbReference>
<dbReference type="EMBL" id="JBHUML010000002">
    <property type="protein sequence ID" value="MFD2704865.1"/>
    <property type="molecule type" value="Genomic_DNA"/>
</dbReference>
<dbReference type="InterPro" id="IPR029057">
    <property type="entry name" value="PRTase-like"/>
</dbReference>
<evidence type="ECO:0000256" key="6">
    <source>
        <dbReference type="HAMAP-Rule" id="MF_01208"/>
    </source>
</evidence>
<dbReference type="SUPFAM" id="SSF53271">
    <property type="entry name" value="PRTase-like"/>
    <property type="match status" value="1"/>
</dbReference>
<keyword evidence="6" id="KW-0460">Magnesium</keyword>
<feature type="binding site" evidence="6">
    <location>
        <position position="100"/>
    </location>
    <ligand>
        <name>5-phospho-alpha-D-ribose 1-diphosphate</name>
        <dbReference type="ChEBI" id="CHEBI:58017"/>
        <note>ligand shared between dimeric partners</note>
    </ligand>
</feature>
<proteinExistence type="inferred from homology"/>
<reference evidence="10" key="1">
    <citation type="journal article" date="2019" name="Int. J. Syst. Evol. Microbiol.">
        <title>The Global Catalogue of Microorganisms (GCM) 10K type strain sequencing project: providing services to taxonomists for standard genome sequencing and annotation.</title>
        <authorList>
            <consortium name="The Broad Institute Genomics Platform"/>
            <consortium name="The Broad Institute Genome Sequencing Center for Infectious Disease"/>
            <person name="Wu L."/>
            <person name="Ma J."/>
        </authorList>
    </citation>
    <scope>NUCLEOTIDE SEQUENCE [LARGE SCALE GENOMIC DNA]</scope>
    <source>
        <strain evidence="10">KCTC 33792</strain>
    </source>
</reference>
<dbReference type="GO" id="GO:0004588">
    <property type="term" value="F:orotate phosphoribosyltransferase activity"/>
    <property type="evidence" value="ECO:0007669"/>
    <property type="project" value="UniProtKB-EC"/>
</dbReference>
<dbReference type="Gene3D" id="3.40.50.2020">
    <property type="match status" value="1"/>
</dbReference>
<sequence length="216" mass="23701">MREWLAEELLKIEAVSLSPNEPYTWTSGIKSPIYCDNRLTLSYPALRKAIAGGLADMIRRKYPQADLVAGTATAGIAHAALAADILELPMIYVRSSSKSHGKENRIEGEIQNGQKVVIVEDLISTGGSVVKVKDALLENGAEVLGTAAIFTYGLQKGEGQLQQAGLEWETLTDYGTLIETALDNDYLSGKEAGRLRRWKQDPEDESWMQTDEVFPS</sequence>
<name>A0ABW5SZG3_9BACI</name>
<evidence type="ECO:0000256" key="1">
    <source>
        <dbReference type="ARBA" id="ARBA00004889"/>
    </source>
</evidence>